<name>A0A2P2NFG1_RHIMU</name>
<evidence type="ECO:0000313" key="1">
    <source>
        <dbReference type="EMBL" id="MBX41193.1"/>
    </source>
</evidence>
<accession>A0A2P2NFG1</accession>
<reference evidence="1" key="1">
    <citation type="submission" date="2018-02" db="EMBL/GenBank/DDBJ databases">
        <title>Rhizophora mucronata_Transcriptome.</title>
        <authorList>
            <person name="Meera S.P."/>
            <person name="Sreeshan A."/>
            <person name="Augustine A."/>
        </authorList>
    </citation>
    <scope>NUCLEOTIDE SEQUENCE</scope>
    <source>
        <tissue evidence="1">Leaf</tissue>
    </source>
</reference>
<organism evidence="1">
    <name type="scientific">Rhizophora mucronata</name>
    <name type="common">Asiatic mangrove</name>
    <dbReference type="NCBI Taxonomy" id="61149"/>
    <lineage>
        <taxon>Eukaryota</taxon>
        <taxon>Viridiplantae</taxon>
        <taxon>Streptophyta</taxon>
        <taxon>Embryophyta</taxon>
        <taxon>Tracheophyta</taxon>
        <taxon>Spermatophyta</taxon>
        <taxon>Magnoliopsida</taxon>
        <taxon>eudicotyledons</taxon>
        <taxon>Gunneridae</taxon>
        <taxon>Pentapetalae</taxon>
        <taxon>rosids</taxon>
        <taxon>fabids</taxon>
        <taxon>Malpighiales</taxon>
        <taxon>Rhizophoraceae</taxon>
        <taxon>Rhizophora</taxon>
    </lineage>
</organism>
<protein>
    <submittedName>
        <fullName evidence="1">Pentatricopeptide repeat-containing protein</fullName>
    </submittedName>
</protein>
<sequence length="110" mass="12130">MTFQVISLGHSISSNILLDSPIGRHFPYTSTSELPKTTFPQNPCFKTRPWICLHIQIAKASPHEPRTHANATSLAGMPSRIISRNKRIASSALPHCEQALSIAFQEPPSL</sequence>
<proteinExistence type="predicted"/>
<dbReference type="AlphaFoldDB" id="A0A2P2NFG1"/>
<dbReference type="EMBL" id="GGEC01060709">
    <property type="protein sequence ID" value="MBX41193.1"/>
    <property type="molecule type" value="Transcribed_RNA"/>
</dbReference>